<dbReference type="Proteomes" id="UP000827517">
    <property type="component" value="Segment"/>
</dbReference>
<organism evidence="1 2">
    <name type="scientific">Erwinia phage AH04</name>
    <dbReference type="NCBI Taxonomy" id="2869569"/>
    <lineage>
        <taxon>Viruses</taxon>
        <taxon>Duplodnaviria</taxon>
        <taxon>Heunggongvirae</taxon>
        <taxon>Uroviricota</taxon>
        <taxon>Caudoviricetes</taxon>
        <taxon>Chimalliviridae</taxon>
        <taxon>Meadowvirus</taxon>
        <taxon>Meadowvirus AH04</taxon>
    </lineage>
</organism>
<dbReference type="KEGG" id="vg:77944001"/>
<sequence>MISNQDNYLFLKQVLAIIESQRKGMVVNFNNQPLDPESAKQMALNKLIDVEDQFTIPRFVDNVTETTIDFQTAIEAITFWVGDLRDTNLPDNEAMQLILEVDKPDNLYRSIVEYPLLTCYDDHKVNLNAGTLFPVDNQTVIDAANAVDKALSHINKWVIEDLTYYSLGQLIILLNCVQVLDEMFQFGNDRFIGC</sequence>
<gene>
    <name evidence="1" type="primary">115</name>
    <name evidence="1" type="ORF">AH04_115</name>
</gene>
<accession>A0AAE7X1S1</accession>
<dbReference type="GeneID" id="77944001"/>
<keyword evidence="2" id="KW-1185">Reference proteome</keyword>
<evidence type="ECO:0000313" key="1">
    <source>
        <dbReference type="EMBL" id="QZA70596.1"/>
    </source>
</evidence>
<name>A0AAE7X1S1_9CAUD</name>
<dbReference type="RefSeq" id="YP_010667869.1">
    <property type="nucleotide sequence ID" value="NC_070952.1"/>
</dbReference>
<dbReference type="EMBL" id="MZ501267">
    <property type="protein sequence ID" value="QZA70596.1"/>
    <property type="molecule type" value="Genomic_DNA"/>
</dbReference>
<proteinExistence type="predicted"/>
<protein>
    <submittedName>
        <fullName evidence="1">Uncharacterized protein</fullName>
    </submittedName>
</protein>
<reference evidence="1" key="1">
    <citation type="submission" date="2021-07" db="EMBL/GenBank/DDBJ databases">
        <authorList>
            <person name="Roth S.J."/>
            <person name="Krukonis G.P."/>
            <person name="Delesalle V.A."/>
        </authorList>
    </citation>
    <scope>NUCLEOTIDE SEQUENCE</scope>
</reference>
<evidence type="ECO:0000313" key="2">
    <source>
        <dbReference type="Proteomes" id="UP000827517"/>
    </source>
</evidence>